<keyword evidence="2" id="KW-0812">Transmembrane</keyword>
<feature type="transmembrane region" description="Helical" evidence="2">
    <location>
        <begin position="12"/>
        <end position="35"/>
    </location>
</feature>
<gene>
    <name evidence="3" type="ORF">NWE54_22820</name>
</gene>
<dbReference type="EMBL" id="CP102774">
    <property type="protein sequence ID" value="UZF86575.1"/>
    <property type="molecule type" value="Genomic_DNA"/>
</dbReference>
<organism evidence="3">
    <name type="scientific">Bosea sp. NBC_00436</name>
    <dbReference type="NCBI Taxonomy" id="2969620"/>
    <lineage>
        <taxon>Bacteria</taxon>
        <taxon>Pseudomonadati</taxon>
        <taxon>Pseudomonadota</taxon>
        <taxon>Alphaproteobacteria</taxon>
        <taxon>Hyphomicrobiales</taxon>
        <taxon>Boseaceae</taxon>
        <taxon>Bosea</taxon>
    </lineage>
</organism>
<reference evidence="3" key="1">
    <citation type="submission" date="2022-08" db="EMBL/GenBank/DDBJ databases">
        <title>Complete Genome Sequences of 2 Bosea sp. soil isolates.</title>
        <authorList>
            <person name="Alvarez Arevalo M."/>
            <person name="Sterndorff E.B."/>
            <person name="Faurdal D."/>
            <person name="Joergensen T.S."/>
            <person name="Weber T."/>
        </authorList>
    </citation>
    <scope>NUCLEOTIDE SEQUENCE</scope>
    <source>
        <strain evidence="3">NBC_00436</strain>
    </source>
</reference>
<feature type="region of interest" description="Disordered" evidence="1">
    <location>
        <begin position="109"/>
        <end position="145"/>
    </location>
</feature>
<keyword evidence="2" id="KW-0472">Membrane</keyword>
<accession>A0A9E8CL77</accession>
<proteinExistence type="predicted"/>
<evidence type="ECO:0000256" key="1">
    <source>
        <dbReference type="SAM" id="MobiDB-lite"/>
    </source>
</evidence>
<dbReference type="AlphaFoldDB" id="A0A9E8CL77"/>
<keyword evidence="2" id="KW-1133">Transmembrane helix</keyword>
<evidence type="ECO:0000256" key="2">
    <source>
        <dbReference type="SAM" id="Phobius"/>
    </source>
</evidence>
<protein>
    <submittedName>
        <fullName evidence="3">Uncharacterized protein</fullName>
    </submittedName>
</protein>
<evidence type="ECO:0000313" key="3">
    <source>
        <dbReference type="EMBL" id="UZF86575.1"/>
    </source>
</evidence>
<sequence>MLAIAPRQRLLCIVAGALGSHLIQIAIFALALRFLSWGGDIASFEIGRRASLAQAFYISFESYAALGSSQAFSYGPLRIFAGVEGLSGLLPIGWSSAFTYWCMTKYWEEHPPRPKGTRTRTPLDRKEPPPGTERGSGQRAVARRF</sequence>
<feature type="transmembrane region" description="Helical" evidence="2">
    <location>
        <begin position="79"/>
        <end position="103"/>
    </location>
</feature>
<name>A0A9E8CL77_9HYPH</name>